<dbReference type="Proteomes" id="UP000646827">
    <property type="component" value="Unassembled WGS sequence"/>
</dbReference>
<evidence type="ECO:0000256" key="1">
    <source>
        <dbReference type="SAM" id="SignalP"/>
    </source>
</evidence>
<protein>
    <submittedName>
        <fullName evidence="2">Uncharacterized protein</fullName>
    </submittedName>
</protein>
<keyword evidence="3" id="KW-1185">Reference proteome</keyword>
<comment type="caution">
    <text evidence="2">The sequence shown here is derived from an EMBL/GenBank/DDBJ whole genome shotgun (WGS) entry which is preliminary data.</text>
</comment>
<sequence>MARFSVAITLLLTFCGVLAYGFPTEMKPDAVVAADNGGVQDVEKALEEGIQGLPNFNKLTQEQKETFVKALKAQVMPMIN</sequence>
<proteinExistence type="predicted"/>
<feature type="signal peptide" evidence="1">
    <location>
        <begin position="1"/>
        <end position="19"/>
    </location>
</feature>
<organism evidence="2 3">
    <name type="scientific">Circinella minor</name>
    <dbReference type="NCBI Taxonomy" id="1195481"/>
    <lineage>
        <taxon>Eukaryota</taxon>
        <taxon>Fungi</taxon>
        <taxon>Fungi incertae sedis</taxon>
        <taxon>Mucoromycota</taxon>
        <taxon>Mucoromycotina</taxon>
        <taxon>Mucoromycetes</taxon>
        <taxon>Mucorales</taxon>
        <taxon>Lichtheimiaceae</taxon>
        <taxon>Circinella</taxon>
    </lineage>
</organism>
<gene>
    <name evidence="2" type="ORF">INT45_002307</name>
</gene>
<name>A0A8H7SGC8_9FUNG</name>
<dbReference type="EMBL" id="JAEPRB010000006">
    <property type="protein sequence ID" value="KAG2227622.1"/>
    <property type="molecule type" value="Genomic_DNA"/>
</dbReference>
<accession>A0A8H7SGC8</accession>
<dbReference type="AlphaFoldDB" id="A0A8H7SGC8"/>
<dbReference type="OrthoDB" id="10284895at2759"/>
<evidence type="ECO:0000313" key="2">
    <source>
        <dbReference type="EMBL" id="KAG2227622.1"/>
    </source>
</evidence>
<reference evidence="2 3" key="1">
    <citation type="submission" date="2020-12" db="EMBL/GenBank/DDBJ databases">
        <title>Metabolic potential, ecology and presence of endohyphal bacteria is reflected in genomic diversity of Mucoromycotina.</title>
        <authorList>
            <person name="Muszewska A."/>
            <person name="Okrasinska A."/>
            <person name="Steczkiewicz K."/>
            <person name="Drgas O."/>
            <person name="Orlowska M."/>
            <person name="Perlinska-Lenart U."/>
            <person name="Aleksandrzak-Piekarczyk T."/>
            <person name="Szatraj K."/>
            <person name="Zielenkiewicz U."/>
            <person name="Pilsyk S."/>
            <person name="Malc E."/>
            <person name="Mieczkowski P."/>
            <person name="Kruszewska J.S."/>
            <person name="Biernat P."/>
            <person name="Pawlowska J."/>
        </authorList>
    </citation>
    <scope>NUCLEOTIDE SEQUENCE [LARGE SCALE GENOMIC DNA]</scope>
    <source>
        <strain evidence="2 3">CBS 142.35</strain>
    </source>
</reference>
<keyword evidence="1" id="KW-0732">Signal</keyword>
<feature type="chain" id="PRO_5034049060" evidence="1">
    <location>
        <begin position="20"/>
        <end position="80"/>
    </location>
</feature>
<evidence type="ECO:0000313" key="3">
    <source>
        <dbReference type="Proteomes" id="UP000646827"/>
    </source>
</evidence>